<dbReference type="HAMAP" id="MF_00163">
    <property type="entry name" value="Pep_deformylase"/>
    <property type="match status" value="1"/>
</dbReference>
<dbReference type="SUPFAM" id="SSF56420">
    <property type="entry name" value="Peptide deformylase"/>
    <property type="match status" value="1"/>
</dbReference>
<feature type="chain" id="PRO_5047261052" description="Peptide deformylase" evidence="3">
    <location>
        <begin position="21"/>
        <end position="408"/>
    </location>
</feature>
<comment type="caution">
    <text evidence="4">The sequence shown here is derived from an EMBL/GenBank/DDBJ whole genome shotgun (WGS) entry which is preliminary data.</text>
</comment>
<organism evidence="4 5">
    <name type="scientific">Sphingobacterium kitahiroshimense</name>
    <dbReference type="NCBI Taxonomy" id="470446"/>
    <lineage>
        <taxon>Bacteria</taxon>
        <taxon>Pseudomonadati</taxon>
        <taxon>Bacteroidota</taxon>
        <taxon>Sphingobacteriia</taxon>
        <taxon>Sphingobacteriales</taxon>
        <taxon>Sphingobacteriaceae</taxon>
        <taxon>Sphingobacterium</taxon>
    </lineage>
</organism>
<comment type="catalytic activity">
    <reaction evidence="2">
        <text>N-terminal N-formyl-L-methionyl-[peptide] + H2O = N-terminal L-methionyl-[peptide] + formate</text>
        <dbReference type="Rhea" id="RHEA:24420"/>
        <dbReference type="Rhea" id="RHEA-COMP:10639"/>
        <dbReference type="Rhea" id="RHEA-COMP:10640"/>
        <dbReference type="ChEBI" id="CHEBI:15377"/>
        <dbReference type="ChEBI" id="CHEBI:15740"/>
        <dbReference type="ChEBI" id="CHEBI:49298"/>
        <dbReference type="ChEBI" id="CHEBI:64731"/>
        <dbReference type="EC" id="3.5.1.88"/>
    </reaction>
</comment>
<dbReference type="GO" id="GO:0042586">
    <property type="term" value="F:peptide deformylase activity"/>
    <property type="evidence" value="ECO:0007669"/>
    <property type="project" value="UniProtKB-EC"/>
</dbReference>
<dbReference type="InterPro" id="IPR036821">
    <property type="entry name" value="Peptide_deformylase_sf"/>
</dbReference>
<dbReference type="PANTHER" id="PTHR41913:SF1">
    <property type="entry name" value="DUF1684 DOMAIN-CONTAINING PROTEIN"/>
    <property type="match status" value="1"/>
</dbReference>
<comment type="cofactor">
    <cofactor evidence="2">
        <name>Fe(2+)</name>
        <dbReference type="ChEBI" id="CHEBI:29033"/>
    </cofactor>
    <text evidence="2">Binds 1 Fe(2+) ion.</text>
</comment>
<protein>
    <recommendedName>
        <fullName evidence="2">Peptide deformylase</fullName>
        <shortName evidence="2">PDF</shortName>
        <ecNumber evidence="2">3.5.1.88</ecNumber>
    </recommendedName>
    <alternativeName>
        <fullName evidence="2">Polypeptide deformylase</fullName>
    </alternativeName>
</protein>
<reference evidence="4 5" key="1">
    <citation type="submission" date="2024-04" db="EMBL/GenBank/DDBJ databases">
        <title>WGS of bacteria from Torrens River.</title>
        <authorList>
            <person name="Wyrsch E.R."/>
            <person name="Drigo B."/>
        </authorList>
    </citation>
    <scope>NUCLEOTIDE SEQUENCE [LARGE SCALE GENOMIC DNA]</scope>
    <source>
        <strain evidence="4 5">TWI391</strain>
    </source>
</reference>
<dbReference type="Pfam" id="PF07920">
    <property type="entry name" value="DUF1684"/>
    <property type="match status" value="1"/>
</dbReference>
<sequence>MKYTILIGLFLITVSIKANAQDYQALILKDRQEKALSLSKSKFGPLPADQVQFLDYFPVDKAYQVTADVTLLIGEETFKMPTYDGTSNPYKRYAILNFTLNNKPYQLTVYQSAALFQNPQYKNHLFLPFLDLTNGQESYSGGRYIDLSTEDIINGKATIDFNTAYNPYCAYSNGYRCPVPPQENILETKIMAGEKAFHKQKNERPVDIQAGQNFSADDLKIINNGTETEKLRVLQITNEKDLTVLTTTSVDLKFDDPSIAILEKRMFSTVQDPEHAGVGIAAPQIGINKNLIVVQRFDKVGEPFESYINPKIIWRSKFIRKGVEGCLSIPDRREEVLRSNTIRLQYISKEGKIKEENIEGFTAVIFQHEVDHLYGILYPDRVEEAQKEEFEPLSDKMQFYIKPNTLRP</sequence>
<dbReference type="PRINTS" id="PR01576">
    <property type="entry name" value="PDEFORMYLASE"/>
</dbReference>
<dbReference type="EMBL" id="JBDJNQ010000003">
    <property type="protein sequence ID" value="MEN5377315.1"/>
    <property type="molecule type" value="Genomic_DNA"/>
</dbReference>
<evidence type="ECO:0000313" key="5">
    <source>
        <dbReference type="Proteomes" id="UP001409291"/>
    </source>
</evidence>
<feature type="binding site" evidence="2">
    <location>
        <position position="368"/>
    </location>
    <ligand>
        <name>Fe cation</name>
        <dbReference type="ChEBI" id="CHEBI:24875"/>
    </ligand>
</feature>
<dbReference type="EC" id="3.5.1.88" evidence="2"/>
<dbReference type="CDD" id="cd00487">
    <property type="entry name" value="Pep_deformylase"/>
    <property type="match status" value="1"/>
</dbReference>
<comment type="function">
    <text evidence="2">Removes the formyl group from the N-terminal Met of newly synthesized proteins. Requires at least a dipeptide for an efficient rate of reaction. N-terminal L-methionine is a prerequisite for activity but the enzyme has broad specificity at other positions.</text>
</comment>
<dbReference type="PANTHER" id="PTHR41913">
    <property type="entry name" value="DUF1684 DOMAIN-CONTAINING PROTEIN"/>
    <property type="match status" value="1"/>
</dbReference>
<name>A0ABV0BRC1_9SPHI</name>
<evidence type="ECO:0000256" key="3">
    <source>
        <dbReference type="SAM" id="SignalP"/>
    </source>
</evidence>
<gene>
    <name evidence="2 4" type="primary">def</name>
    <name evidence="4" type="ORF">ABE541_08600</name>
</gene>
<proteinExistence type="inferred from homology"/>
<dbReference type="InterPro" id="IPR023635">
    <property type="entry name" value="Peptide_deformylase"/>
</dbReference>
<dbReference type="RefSeq" id="WP_165902449.1">
    <property type="nucleotide sequence ID" value="NZ_JBDJLH010000004.1"/>
</dbReference>
<dbReference type="Proteomes" id="UP001409291">
    <property type="component" value="Unassembled WGS sequence"/>
</dbReference>
<keyword evidence="5" id="KW-1185">Reference proteome</keyword>
<feature type="binding site" evidence="2">
    <location>
        <position position="372"/>
    </location>
    <ligand>
        <name>Fe cation</name>
        <dbReference type="ChEBI" id="CHEBI:24875"/>
    </ligand>
</feature>
<keyword evidence="2" id="KW-0479">Metal-binding</keyword>
<evidence type="ECO:0000256" key="2">
    <source>
        <dbReference type="HAMAP-Rule" id="MF_00163"/>
    </source>
</evidence>
<evidence type="ECO:0000313" key="4">
    <source>
        <dbReference type="EMBL" id="MEN5377315.1"/>
    </source>
</evidence>
<keyword evidence="2" id="KW-0408">Iron</keyword>
<accession>A0ABV0BRC1</accession>
<dbReference type="Gene3D" id="3.90.45.10">
    <property type="entry name" value="Peptide deformylase"/>
    <property type="match status" value="1"/>
</dbReference>
<feature type="active site" evidence="2">
    <location>
        <position position="369"/>
    </location>
</feature>
<keyword evidence="3" id="KW-0732">Signal</keyword>
<dbReference type="Pfam" id="PF01327">
    <property type="entry name" value="Pep_deformylase"/>
    <property type="match status" value="1"/>
</dbReference>
<dbReference type="InterPro" id="IPR012467">
    <property type="entry name" value="DUF1684"/>
</dbReference>
<feature type="signal peptide" evidence="3">
    <location>
        <begin position="1"/>
        <end position="20"/>
    </location>
</feature>
<keyword evidence="2 4" id="KW-0378">Hydrolase</keyword>
<comment type="similarity">
    <text evidence="1 2">Belongs to the polypeptide deformylase family.</text>
</comment>
<evidence type="ECO:0000256" key="1">
    <source>
        <dbReference type="ARBA" id="ARBA00010759"/>
    </source>
</evidence>
<dbReference type="NCBIfam" id="TIGR00079">
    <property type="entry name" value="pept_deformyl"/>
    <property type="match status" value="1"/>
</dbReference>
<keyword evidence="2" id="KW-0648">Protein biosynthesis</keyword>
<feature type="binding site" evidence="2">
    <location>
        <position position="326"/>
    </location>
    <ligand>
        <name>Fe cation</name>
        <dbReference type="ChEBI" id="CHEBI:24875"/>
    </ligand>
</feature>